<keyword evidence="3" id="KW-0812">Transmembrane</keyword>
<accession>A0A2U1CH92</accession>
<dbReference type="GO" id="GO:0006465">
    <property type="term" value="P:signal peptide processing"/>
    <property type="evidence" value="ECO:0007669"/>
    <property type="project" value="TreeGrafter"/>
</dbReference>
<dbReference type="Gene3D" id="1.20.120.1220">
    <property type="match status" value="1"/>
</dbReference>
<dbReference type="InterPro" id="IPR050882">
    <property type="entry name" value="Prepilin_peptidase/N-MTase"/>
</dbReference>
<evidence type="ECO:0000256" key="3">
    <source>
        <dbReference type="SAM" id="Phobius"/>
    </source>
</evidence>
<keyword evidence="3" id="KW-0472">Membrane</keyword>
<sequence>MWTPLNLEPWAALLAGAAFALALCLPLGRLAYSLPRSLDPQLPAQASLSHRFYRVLFWTAGPLLGLLCAWRFGATPAAVAAIVYAVGLLALAWIDAETGFLPDLLTLPLLWLGLLVNLGGTFSPLADSVLGAAGGYMALWLLCGAFLLLTGRQGMGNGDFKLLAALGAWLGWASLPWVVLIASLMALAVALLRRLAGRMQAGEAFSFGPYLALVGIVALLRL</sequence>
<evidence type="ECO:0000256" key="2">
    <source>
        <dbReference type="RuleBase" id="RU003793"/>
    </source>
</evidence>
<dbReference type="PRINTS" id="PR00864">
    <property type="entry name" value="PREPILNPTASE"/>
</dbReference>
<dbReference type="STRING" id="1231391.GCA_000308195_01190"/>
<evidence type="ECO:0000313" key="5">
    <source>
        <dbReference type="EMBL" id="PVY60261.1"/>
    </source>
</evidence>
<dbReference type="EMBL" id="QEKO01000011">
    <property type="protein sequence ID" value="PVY60261.1"/>
    <property type="molecule type" value="Genomic_DNA"/>
</dbReference>
<feature type="transmembrane region" description="Helical" evidence="3">
    <location>
        <begin position="100"/>
        <end position="118"/>
    </location>
</feature>
<dbReference type="GO" id="GO:0004190">
    <property type="term" value="F:aspartic-type endopeptidase activity"/>
    <property type="evidence" value="ECO:0007669"/>
    <property type="project" value="InterPro"/>
</dbReference>
<dbReference type="InterPro" id="IPR000045">
    <property type="entry name" value="Prepilin_IV_endopep_pep"/>
</dbReference>
<comment type="similarity">
    <text evidence="1 2">Belongs to the peptidase A24 family.</text>
</comment>
<dbReference type="InterPro" id="IPR014032">
    <property type="entry name" value="Peptidase_A24A_bac"/>
</dbReference>
<feature type="transmembrane region" description="Helical" evidence="3">
    <location>
        <begin position="169"/>
        <end position="192"/>
    </location>
</feature>
<evidence type="ECO:0000256" key="1">
    <source>
        <dbReference type="ARBA" id="ARBA00005801"/>
    </source>
</evidence>
<dbReference type="GO" id="GO:0005886">
    <property type="term" value="C:plasma membrane"/>
    <property type="evidence" value="ECO:0007669"/>
    <property type="project" value="TreeGrafter"/>
</dbReference>
<evidence type="ECO:0000313" key="6">
    <source>
        <dbReference type="Proteomes" id="UP000246145"/>
    </source>
</evidence>
<feature type="domain" description="Prepilin type IV endopeptidase peptidase" evidence="4">
    <location>
        <begin position="82"/>
        <end position="191"/>
    </location>
</feature>
<dbReference type="PANTHER" id="PTHR30487:SF0">
    <property type="entry name" value="PREPILIN LEADER PEPTIDASE_N-METHYLTRANSFERASE-RELATED"/>
    <property type="match status" value="1"/>
</dbReference>
<reference evidence="5 6" key="1">
    <citation type="submission" date="2018-04" db="EMBL/GenBank/DDBJ databases">
        <title>Genomic Encyclopedia of Type Strains, Phase IV (KMG-IV): sequencing the most valuable type-strain genomes for metagenomic binning, comparative biology and taxonomic classification.</title>
        <authorList>
            <person name="Goeker M."/>
        </authorList>
    </citation>
    <scope>NUCLEOTIDE SEQUENCE [LARGE SCALE GENOMIC DNA]</scope>
    <source>
        <strain evidence="5 6">DSM 10065</strain>
    </source>
</reference>
<feature type="transmembrane region" description="Helical" evidence="3">
    <location>
        <begin position="130"/>
        <end position="149"/>
    </location>
</feature>
<keyword evidence="5" id="KW-0489">Methyltransferase</keyword>
<dbReference type="PANTHER" id="PTHR30487">
    <property type="entry name" value="TYPE 4 PREPILIN-LIKE PROTEINS LEADER PEPTIDE-PROCESSING ENZYME"/>
    <property type="match status" value="1"/>
</dbReference>
<dbReference type="GO" id="GO:0032259">
    <property type="term" value="P:methylation"/>
    <property type="evidence" value="ECO:0007669"/>
    <property type="project" value="UniProtKB-KW"/>
</dbReference>
<keyword evidence="5" id="KW-0808">Transferase</keyword>
<proteinExistence type="inferred from homology"/>
<keyword evidence="3" id="KW-1133">Transmembrane helix</keyword>
<dbReference type="AlphaFoldDB" id="A0A2U1CH92"/>
<organism evidence="5 6">
    <name type="scientific">Pusillimonas noertemannii</name>
    <dbReference type="NCBI Taxonomy" id="305977"/>
    <lineage>
        <taxon>Bacteria</taxon>
        <taxon>Pseudomonadati</taxon>
        <taxon>Pseudomonadota</taxon>
        <taxon>Betaproteobacteria</taxon>
        <taxon>Burkholderiales</taxon>
        <taxon>Alcaligenaceae</taxon>
        <taxon>Pusillimonas</taxon>
    </lineage>
</organism>
<comment type="caution">
    <text evidence="5">The sequence shown here is derived from an EMBL/GenBank/DDBJ whole genome shotgun (WGS) entry which is preliminary data.</text>
</comment>
<dbReference type="GO" id="GO:0008168">
    <property type="term" value="F:methyltransferase activity"/>
    <property type="evidence" value="ECO:0007669"/>
    <property type="project" value="UniProtKB-KW"/>
</dbReference>
<evidence type="ECO:0000259" key="4">
    <source>
        <dbReference type="Pfam" id="PF01478"/>
    </source>
</evidence>
<gene>
    <name evidence="5" type="ORF">C7440_3860</name>
</gene>
<feature type="transmembrane region" description="Helical" evidence="3">
    <location>
        <begin position="204"/>
        <end position="220"/>
    </location>
</feature>
<keyword evidence="6" id="KW-1185">Reference proteome</keyword>
<dbReference type="RefSeq" id="WP_243410984.1">
    <property type="nucleotide sequence ID" value="NZ_JACCEX010000009.1"/>
</dbReference>
<feature type="transmembrane region" description="Helical" evidence="3">
    <location>
        <begin position="77"/>
        <end position="94"/>
    </location>
</feature>
<dbReference type="Proteomes" id="UP000246145">
    <property type="component" value="Unassembled WGS sequence"/>
</dbReference>
<name>A0A2U1CH92_9BURK</name>
<protein>
    <submittedName>
        <fullName evidence="5">Leader peptidase (Prepilin peptidase)/N-methyltransferase</fullName>
    </submittedName>
</protein>
<dbReference type="Pfam" id="PF01478">
    <property type="entry name" value="Peptidase_A24"/>
    <property type="match status" value="1"/>
</dbReference>